<feature type="compositionally biased region" description="Basic and acidic residues" evidence="1">
    <location>
        <begin position="402"/>
        <end position="413"/>
    </location>
</feature>
<evidence type="ECO:0008006" key="4">
    <source>
        <dbReference type="Google" id="ProtNLM"/>
    </source>
</evidence>
<comment type="caution">
    <text evidence="2">The sequence shown here is derived from an EMBL/GenBank/DDBJ whole genome shotgun (WGS) entry which is preliminary data.</text>
</comment>
<evidence type="ECO:0000256" key="1">
    <source>
        <dbReference type="SAM" id="MobiDB-lite"/>
    </source>
</evidence>
<keyword evidence="3" id="KW-1185">Reference proteome</keyword>
<dbReference type="Gene3D" id="1.10.10.2670">
    <property type="entry name" value="E3 ubiquitin-protein ligase"/>
    <property type="match status" value="1"/>
</dbReference>
<gene>
    <name evidence="2" type="ORF">FB45DRAFT_893428</name>
</gene>
<feature type="compositionally biased region" description="Low complexity" evidence="1">
    <location>
        <begin position="549"/>
        <end position="561"/>
    </location>
</feature>
<feature type="compositionally biased region" description="Basic and acidic residues" evidence="1">
    <location>
        <begin position="448"/>
        <end position="458"/>
    </location>
</feature>
<feature type="region of interest" description="Disordered" evidence="1">
    <location>
        <begin position="131"/>
        <end position="171"/>
    </location>
</feature>
<dbReference type="Proteomes" id="UP001221142">
    <property type="component" value="Unassembled WGS sequence"/>
</dbReference>
<organism evidence="2 3">
    <name type="scientific">Roridomyces roridus</name>
    <dbReference type="NCBI Taxonomy" id="1738132"/>
    <lineage>
        <taxon>Eukaryota</taxon>
        <taxon>Fungi</taxon>
        <taxon>Dikarya</taxon>
        <taxon>Basidiomycota</taxon>
        <taxon>Agaricomycotina</taxon>
        <taxon>Agaricomycetes</taxon>
        <taxon>Agaricomycetidae</taxon>
        <taxon>Agaricales</taxon>
        <taxon>Marasmiineae</taxon>
        <taxon>Mycenaceae</taxon>
        <taxon>Roridomyces</taxon>
    </lineage>
</organism>
<evidence type="ECO:0000313" key="3">
    <source>
        <dbReference type="Proteomes" id="UP001221142"/>
    </source>
</evidence>
<dbReference type="EMBL" id="JARKIF010000002">
    <property type="protein sequence ID" value="KAJ7647435.1"/>
    <property type="molecule type" value="Genomic_DNA"/>
</dbReference>
<name>A0AAD7G0K8_9AGAR</name>
<feature type="compositionally biased region" description="Basic and acidic residues" evidence="1">
    <location>
        <begin position="313"/>
        <end position="355"/>
    </location>
</feature>
<sequence>MSLPTGAKLSVQGHTAHSLPKQAMIVRMTAESLDALHNSPHIQFSFGNESGIHIGDTFFPMRPLKENSPHDLYLRASSASKPMAPLKLYANITGKFTVERDLRDIEDSIRSATLDAKKVKEGRTITVLETLPDIPSTQSKKRKKDPVKSSMFTKPITQPRPAATAARAPSPSLSPLRTAVIKVLAVKEALAVKEPLAAKETSVDELLRLVPSEHDMERARRKLLALLSQLAEQPNPSKAPTLWRLKPATWVEVRPYEWADLSEQEKTAVARTARLTFSNLNIPETDAVWAHVIYRKGIETPMVASSSRASGEVPKRGVSSKEAKEKKAKPKPDPKAEIQMRDESKPAPRKGKEVEDGPSPSATGPARKGPGSGFRISKVSSPDISNPPTPPVPATTSSSRGGPRDVRTNREPPRASLPARPAPPIAPPVQEKKAPPRVKKVKDATPVAERERERAPEMKRKKLSADMPDEDVLPSSKRRKTEGMVPGAAARDLSLPRKPEAHSLPVKAIKKEPSPLPPPTRQPQKSRNEPPAGRSSLAGRSGDTHMVAKSSSQSQRSNSSGSKRRERPSPVYTSSEDESQVRRDPAPQTATVHRSRPQASSSVKPLPTDRNGLRTRYNKTYLKYLQSYHQLYAQQTKLESLLNGRDGSTISDSDGDVEVLSPEETVKLKADHKRWERELESIRDIFMGPERSDSKSD</sequence>
<accession>A0AAD7G0K8</accession>
<feature type="region of interest" description="Disordered" evidence="1">
    <location>
        <begin position="303"/>
        <end position="615"/>
    </location>
</feature>
<protein>
    <recommendedName>
        <fullName evidence="4">RNA polymerase II elongation factor ELL N-terminal domain-containing protein</fullName>
    </recommendedName>
</protein>
<evidence type="ECO:0000313" key="2">
    <source>
        <dbReference type="EMBL" id="KAJ7647435.1"/>
    </source>
</evidence>
<reference evidence="2" key="1">
    <citation type="submission" date="2023-03" db="EMBL/GenBank/DDBJ databases">
        <title>Massive genome expansion in bonnet fungi (Mycena s.s.) driven by repeated elements and novel gene families across ecological guilds.</title>
        <authorList>
            <consortium name="Lawrence Berkeley National Laboratory"/>
            <person name="Harder C.B."/>
            <person name="Miyauchi S."/>
            <person name="Viragh M."/>
            <person name="Kuo A."/>
            <person name="Thoen E."/>
            <person name="Andreopoulos B."/>
            <person name="Lu D."/>
            <person name="Skrede I."/>
            <person name="Drula E."/>
            <person name="Henrissat B."/>
            <person name="Morin E."/>
            <person name="Kohler A."/>
            <person name="Barry K."/>
            <person name="LaButti K."/>
            <person name="Morin E."/>
            <person name="Salamov A."/>
            <person name="Lipzen A."/>
            <person name="Mereny Z."/>
            <person name="Hegedus B."/>
            <person name="Baldrian P."/>
            <person name="Stursova M."/>
            <person name="Weitz H."/>
            <person name="Taylor A."/>
            <person name="Grigoriev I.V."/>
            <person name="Nagy L.G."/>
            <person name="Martin F."/>
            <person name="Kauserud H."/>
        </authorList>
    </citation>
    <scope>NUCLEOTIDE SEQUENCE</scope>
    <source>
        <strain evidence="2">9284</strain>
    </source>
</reference>
<dbReference type="AlphaFoldDB" id="A0AAD7G0K8"/>
<feature type="compositionally biased region" description="Low complexity" evidence="1">
    <location>
        <begin position="159"/>
        <end position="171"/>
    </location>
</feature>
<proteinExistence type="predicted"/>
<dbReference type="InterPro" id="IPR042065">
    <property type="entry name" value="E3_ELL-like"/>
</dbReference>
<feature type="compositionally biased region" description="Polar residues" evidence="1">
    <location>
        <begin position="588"/>
        <end position="603"/>
    </location>
</feature>